<reference evidence="1 2" key="1">
    <citation type="journal article" date="2014" name="PLoS ONE">
        <title>De novo Genome Assembly of the Fungal Plant Pathogen Pyrenophora semeniperda.</title>
        <authorList>
            <person name="Soliai M.M."/>
            <person name="Meyer S.E."/>
            <person name="Udall J.A."/>
            <person name="Elzinga D.E."/>
            <person name="Hermansen R.A."/>
            <person name="Bodily P.M."/>
            <person name="Hart A.A."/>
            <person name="Coleman C.E."/>
        </authorList>
    </citation>
    <scope>NUCLEOTIDE SEQUENCE [LARGE SCALE GENOMIC DNA]</scope>
    <source>
        <strain evidence="1 2">CCB06</strain>
        <tissue evidence="1">Mycelium</tissue>
    </source>
</reference>
<dbReference type="Pfam" id="PF13384">
    <property type="entry name" value="HTH_23"/>
    <property type="match status" value="1"/>
</dbReference>
<name>A0A3M7MDD1_9PLEO</name>
<evidence type="ECO:0000313" key="2">
    <source>
        <dbReference type="Proteomes" id="UP000265663"/>
    </source>
</evidence>
<proteinExistence type="predicted"/>
<dbReference type="EMBL" id="KE747833">
    <property type="protein sequence ID" value="RMZ72505.1"/>
    <property type="molecule type" value="Genomic_DNA"/>
</dbReference>
<dbReference type="OrthoDB" id="2385703at2759"/>
<dbReference type="AlphaFoldDB" id="A0A3M7MDD1"/>
<accession>A0A3M7MDD1</accession>
<sequence>MPNQRQSARIIAQNNARRKPNITPAERLEIIAKREQGVLIRELAEEYGRSQSTIKYTLHNYATTHTTHEKPRSGRPPILSPHQKKIIHRKVRANPEIRYKELAEEAVLVDLEGDRSKPPSQATLYRLRKRLGLSKYSREGVRGIIAKKIDDSRLHNTSKQSSSK</sequence>
<gene>
    <name evidence="1" type="ORF">GMOD_00007501</name>
</gene>
<protein>
    <submittedName>
        <fullName evidence="1">X-pro dipeptidyl-peptidase</fullName>
    </submittedName>
</protein>
<organism evidence="1 2">
    <name type="scientific">Pyrenophora seminiperda CCB06</name>
    <dbReference type="NCBI Taxonomy" id="1302712"/>
    <lineage>
        <taxon>Eukaryota</taxon>
        <taxon>Fungi</taxon>
        <taxon>Dikarya</taxon>
        <taxon>Ascomycota</taxon>
        <taxon>Pezizomycotina</taxon>
        <taxon>Dothideomycetes</taxon>
        <taxon>Pleosporomycetidae</taxon>
        <taxon>Pleosporales</taxon>
        <taxon>Pleosporineae</taxon>
        <taxon>Pleosporaceae</taxon>
        <taxon>Pyrenophora</taxon>
    </lineage>
</organism>
<dbReference type="SUPFAM" id="SSF46689">
    <property type="entry name" value="Homeodomain-like"/>
    <property type="match status" value="1"/>
</dbReference>
<dbReference type="Proteomes" id="UP000265663">
    <property type="component" value="Unassembled WGS sequence"/>
</dbReference>
<keyword evidence="2" id="KW-1185">Reference proteome</keyword>
<evidence type="ECO:0000313" key="1">
    <source>
        <dbReference type="EMBL" id="RMZ72505.1"/>
    </source>
</evidence>
<dbReference type="Gene3D" id="1.10.10.60">
    <property type="entry name" value="Homeodomain-like"/>
    <property type="match status" value="1"/>
</dbReference>
<dbReference type="InterPro" id="IPR009057">
    <property type="entry name" value="Homeodomain-like_sf"/>
</dbReference>